<dbReference type="VEuPathDB" id="FungiDB:ASPSYDRAFT_379393"/>
<evidence type="ECO:0000313" key="3">
    <source>
        <dbReference type="Proteomes" id="UP000184356"/>
    </source>
</evidence>
<feature type="chain" id="PRO_5012611968" evidence="1">
    <location>
        <begin position="30"/>
        <end position="168"/>
    </location>
</feature>
<dbReference type="GeneID" id="63761673"/>
<feature type="signal peptide" evidence="1">
    <location>
        <begin position="1"/>
        <end position="29"/>
    </location>
</feature>
<dbReference type="RefSeq" id="XP_040709075.1">
    <property type="nucleotide sequence ID" value="XM_040845600.1"/>
</dbReference>
<dbReference type="Proteomes" id="UP000184356">
    <property type="component" value="Unassembled WGS sequence"/>
</dbReference>
<keyword evidence="3" id="KW-1185">Reference proteome</keyword>
<evidence type="ECO:0000313" key="2">
    <source>
        <dbReference type="EMBL" id="OJJ65269.1"/>
    </source>
</evidence>
<name>A0A1L9U0S5_9EURO</name>
<dbReference type="AlphaFoldDB" id="A0A1L9U0S5"/>
<keyword evidence="1" id="KW-0732">Signal</keyword>
<gene>
    <name evidence="2" type="ORF">ASPSYDRAFT_379393</name>
</gene>
<protein>
    <submittedName>
        <fullName evidence="2">Uncharacterized protein</fullName>
    </submittedName>
</protein>
<reference evidence="3" key="1">
    <citation type="journal article" date="2017" name="Genome Biol.">
        <title>Comparative genomics reveals high biological diversity and specific adaptations in the industrially and medically important fungal genus Aspergillus.</title>
        <authorList>
            <person name="de Vries R.P."/>
            <person name="Riley R."/>
            <person name="Wiebenga A."/>
            <person name="Aguilar-Osorio G."/>
            <person name="Amillis S."/>
            <person name="Uchima C.A."/>
            <person name="Anderluh G."/>
            <person name="Asadollahi M."/>
            <person name="Askin M."/>
            <person name="Barry K."/>
            <person name="Battaglia E."/>
            <person name="Bayram O."/>
            <person name="Benocci T."/>
            <person name="Braus-Stromeyer S.A."/>
            <person name="Caldana C."/>
            <person name="Canovas D."/>
            <person name="Cerqueira G.C."/>
            <person name="Chen F."/>
            <person name="Chen W."/>
            <person name="Choi C."/>
            <person name="Clum A."/>
            <person name="Dos Santos R.A."/>
            <person name="Damasio A.R."/>
            <person name="Diallinas G."/>
            <person name="Emri T."/>
            <person name="Fekete E."/>
            <person name="Flipphi M."/>
            <person name="Freyberg S."/>
            <person name="Gallo A."/>
            <person name="Gournas C."/>
            <person name="Habgood R."/>
            <person name="Hainaut M."/>
            <person name="Harispe M.L."/>
            <person name="Henrissat B."/>
            <person name="Hilden K.S."/>
            <person name="Hope R."/>
            <person name="Hossain A."/>
            <person name="Karabika E."/>
            <person name="Karaffa L."/>
            <person name="Karanyi Z."/>
            <person name="Krasevec N."/>
            <person name="Kuo A."/>
            <person name="Kusch H."/>
            <person name="LaButti K."/>
            <person name="Lagendijk E.L."/>
            <person name="Lapidus A."/>
            <person name="Levasseur A."/>
            <person name="Lindquist E."/>
            <person name="Lipzen A."/>
            <person name="Logrieco A.F."/>
            <person name="MacCabe A."/>
            <person name="Maekelae M.R."/>
            <person name="Malavazi I."/>
            <person name="Melin P."/>
            <person name="Meyer V."/>
            <person name="Mielnichuk N."/>
            <person name="Miskei M."/>
            <person name="Molnar A.P."/>
            <person name="Mule G."/>
            <person name="Ngan C.Y."/>
            <person name="Orejas M."/>
            <person name="Orosz E."/>
            <person name="Ouedraogo J.P."/>
            <person name="Overkamp K.M."/>
            <person name="Park H.-S."/>
            <person name="Perrone G."/>
            <person name="Piumi F."/>
            <person name="Punt P.J."/>
            <person name="Ram A.F."/>
            <person name="Ramon A."/>
            <person name="Rauscher S."/>
            <person name="Record E."/>
            <person name="Riano-Pachon D.M."/>
            <person name="Robert V."/>
            <person name="Roehrig J."/>
            <person name="Ruller R."/>
            <person name="Salamov A."/>
            <person name="Salih N.S."/>
            <person name="Samson R.A."/>
            <person name="Sandor E."/>
            <person name="Sanguinetti M."/>
            <person name="Schuetze T."/>
            <person name="Sepcic K."/>
            <person name="Shelest E."/>
            <person name="Sherlock G."/>
            <person name="Sophianopoulou V."/>
            <person name="Squina F.M."/>
            <person name="Sun H."/>
            <person name="Susca A."/>
            <person name="Todd R.B."/>
            <person name="Tsang A."/>
            <person name="Unkles S.E."/>
            <person name="van de Wiele N."/>
            <person name="van Rossen-Uffink D."/>
            <person name="Oliveira J.V."/>
            <person name="Vesth T.C."/>
            <person name="Visser J."/>
            <person name="Yu J.-H."/>
            <person name="Zhou M."/>
            <person name="Andersen M.R."/>
            <person name="Archer D.B."/>
            <person name="Baker S.E."/>
            <person name="Benoit I."/>
            <person name="Brakhage A.A."/>
            <person name="Braus G.H."/>
            <person name="Fischer R."/>
            <person name="Frisvad J.C."/>
            <person name="Goldman G.H."/>
            <person name="Houbraken J."/>
            <person name="Oakley B."/>
            <person name="Pocsi I."/>
            <person name="Scazzocchio C."/>
            <person name="Seiboth B."/>
            <person name="vanKuyk P.A."/>
            <person name="Wortman J."/>
            <person name="Dyer P.S."/>
            <person name="Grigoriev I.V."/>
        </authorList>
    </citation>
    <scope>NUCLEOTIDE SEQUENCE [LARGE SCALE GENOMIC DNA]</scope>
    <source>
        <strain evidence="3">CBS 593.65</strain>
    </source>
</reference>
<proteinExistence type="predicted"/>
<sequence>MWKGRHLCFHVSEILLCELAGLVIVVGKGDEGGASSSRPKLSGQRKPFQIIFPSWRSYCHLKQICQVAERNIAVMVSCWPEANNLRVSLTRREQRAGTKVLNNKNSISDFNFVSLSTPLVFRRIRPALANLGRSTQASRASPVSGTPVRFSTELQHHIEDLAVEHSIG</sequence>
<accession>A0A1L9U0S5</accession>
<evidence type="ECO:0000256" key="1">
    <source>
        <dbReference type="SAM" id="SignalP"/>
    </source>
</evidence>
<dbReference type="EMBL" id="KV878582">
    <property type="protein sequence ID" value="OJJ65269.1"/>
    <property type="molecule type" value="Genomic_DNA"/>
</dbReference>
<organism evidence="2 3">
    <name type="scientific">Aspergillus sydowii CBS 593.65</name>
    <dbReference type="NCBI Taxonomy" id="1036612"/>
    <lineage>
        <taxon>Eukaryota</taxon>
        <taxon>Fungi</taxon>
        <taxon>Dikarya</taxon>
        <taxon>Ascomycota</taxon>
        <taxon>Pezizomycotina</taxon>
        <taxon>Eurotiomycetes</taxon>
        <taxon>Eurotiomycetidae</taxon>
        <taxon>Eurotiales</taxon>
        <taxon>Aspergillaceae</taxon>
        <taxon>Aspergillus</taxon>
        <taxon>Aspergillus subgen. Nidulantes</taxon>
    </lineage>
</organism>